<sequence length="62" mass="6621">MKYLDEWAHPGWADPDGPVSKEAALRVYNAVGNALDTIKGTRNATDPAPEIIIDDTLATPAS</sequence>
<protein>
    <submittedName>
        <fullName evidence="1">Uncharacterized protein</fullName>
    </submittedName>
</protein>
<dbReference type="Proteomes" id="UP000319103">
    <property type="component" value="Unassembled WGS sequence"/>
</dbReference>
<dbReference type="AlphaFoldDB" id="A0A540WD36"/>
<organism evidence="1 2">
    <name type="scientific">Kitasatospora acidiphila</name>
    <dbReference type="NCBI Taxonomy" id="2567942"/>
    <lineage>
        <taxon>Bacteria</taxon>
        <taxon>Bacillati</taxon>
        <taxon>Actinomycetota</taxon>
        <taxon>Actinomycetes</taxon>
        <taxon>Kitasatosporales</taxon>
        <taxon>Streptomycetaceae</taxon>
        <taxon>Kitasatospora</taxon>
    </lineage>
</organism>
<proteinExistence type="predicted"/>
<evidence type="ECO:0000313" key="1">
    <source>
        <dbReference type="EMBL" id="TQF06955.1"/>
    </source>
</evidence>
<evidence type="ECO:0000313" key="2">
    <source>
        <dbReference type="Proteomes" id="UP000319103"/>
    </source>
</evidence>
<gene>
    <name evidence="1" type="ORF">E6W39_38195</name>
</gene>
<accession>A0A540WD36</accession>
<dbReference type="EMBL" id="VIGB01000003">
    <property type="protein sequence ID" value="TQF06955.1"/>
    <property type="molecule type" value="Genomic_DNA"/>
</dbReference>
<dbReference type="OrthoDB" id="4565493at2"/>
<dbReference type="RefSeq" id="WP_141637360.1">
    <property type="nucleotide sequence ID" value="NZ_VIGB01000003.1"/>
</dbReference>
<comment type="caution">
    <text evidence="1">The sequence shown here is derived from an EMBL/GenBank/DDBJ whole genome shotgun (WGS) entry which is preliminary data.</text>
</comment>
<keyword evidence="2" id="KW-1185">Reference proteome</keyword>
<name>A0A540WD36_9ACTN</name>
<reference evidence="1 2" key="1">
    <citation type="submission" date="2019-06" db="EMBL/GenBank/DDBJ databases">
        <title>Description of Kitasatospora acidophila sp. nov. isolated from pine grove soil, and reclassification of Streptomyces novaecaesareae to Kitasatospora novaeceasareae comb. nov.</title>
        <authorList>
            <person name="Kim M.J."/>
        </authorList>
    </citation>
    <scope>NUCLEOTIDE SEQUENCE [LARGE SCALE GENOMIC DNA]</scope>
    <source>
        <strain evidence="1 2">MMS16-CNU292</strain>
    </source>
</reference>